<keyword evidence="5 6" id="KW-0472">Membrane</keyword>
<feature type="transmembrane region" description="Helical" evidence="6">
    <location>
        <begin position="247"/>
        <end position="265"/>
    </location>
</feature>
<dbReference type="Proteomes" id="UP000515909">
    <property type="component" value="Chromosome"/>
</dbReference>
<keyword evidence="4 6" id="KW-1133">Transmembrane helix</keyword>
<dbReference type="Pfam" id="PF02687">
    <property type="entry name" value="FtsX"/>
    <property type="match status" value="1"/>
</dbReference>
<name>A0A7G8T6U7_9FIRM</name>
<evidence type="ECO:0000313" key="9">
    <source>
        <dbReference type="Proteomes" id="UP000515909"/>
    </source>
</evidence>
<proteinExistence type="predicted"/>
<feature type="transmembrane region" description="Helical" evidence="6">
    <location>
        <begin position="336"/>
        <end position="359"/>
    </location>
</feature>
<feature type="domain" description="ABC3 transporter permease C-terminal" evidence="7">
    <location>
        <begin position="248"/>
        <end position="358"/>
    </location>
</feature>
<dbReference type="RefSeq" id="WP_187034269.1">
    <property type="nucleotide sequence ID" value="NZ_CP060286.1"/>
</dbReference>
<dbReference type="PROSITE" id="PS51257">
    <property type="entry name" value="PROKAR_LIPOPROTEIN"/>
    <property type="match status" value="1"/>
</dbReference>
<dbReference type="AlphaFoldDB" id="A0A7G8T6U7"/>
<keyword evidence="2" id="KW-1003">Cell membrane</keyword>
<evidence type="ECO:0000313" key="8">
    <source>
        <dbReference type="EMBL" id="QNK39338.1"/>
    </source>
</evidence>
<dbReference type="GO" id="GO:0005886">
    <property type="term" value="C:plasma membrane"/>
    <property type="evidence" value="ECO:0007669"/>
    <property type="project" value="UniProtKB-SubCell"/>
</dbReference>
<organism evidence="8 9">
    <name type="scientific">Caproicibacter fermentans</name>
    <dbReference type="NCBI Taxonomy" id="2576756"/>
    <lineage>
        <taxon>Bacteria</taxon>
        <taxon>Bacillati</taxon>
        <taxon>Bacillota</taxon>
        <taxon>Clostridia</taxon>
        <taxon>Eubacteriales</taxon>
        <taxon>Acutalibacteraceae</taxon>
        <taxon>Caproicibacter</taxon>
    </lineage>
</organism>
<dbReference type="KEGG" id="cfem:HCR03_11270"/>
<evidence type="ECO:0000256" key="6">
    <source>
        <dbReference type="SAM" id="Phobius"/>
    </source>
</evidence>
<gene>
    <name evidence="8" type="ORF">HCR03_11270</name>
</gene>
<evidence type="ECO:0000259" key="7">
    <source>
        <dbReference type="Pfam" id="PF02687"/>
    </source>
</evidence>
<evidence type="ECO:0000256" key="5">
    <source>
        <dbReference type="ARBA" id="ARBA00023136"/>
    </source>
</evidence>
<dbReference type="InterPro" id="IPR003838">
    <property type="entry name" value="ABC3_permease_C"/>
</dbReference>
<feature type="transmembrane region" description="Helical" evidence="6">
    <location>
        <begin position="298"/>
        <end position="316"/>
    </location>
</feature>
<evidence type="ECO:0000256" key="1">
    <source>
        <dbReference type="ARBA" id="ARBA00004651"/>
    </source>
</evidence>
<accession>A0A7G8T6U7</accession>
<evidence type="ECO:0000256" key="2">
    <source>
        <dbReference type="ARBA" id="ARBA00022475"/>
    </source>
</evidence>
<protein>
    <recommendedName>
        <fullName evidence="7">ABC3 transporter permease C-terminal domain-containing protein</fullName>
    </recommendedName>
</protein>
<comment type="subcellular location">
    <subcellularLocation>
        <location evidence="1">Cell membrane</location>
        <topology evidence="1">Multi-pass membrane protein</topology>
    </subcellularLocation>
</comment>
<reference evidence="8 9" key="1">
    <citation type="submission" date="2020-08" db="EMBL/GenBank/DDBJ databases">
        <title>The isolate Caproiciproducens sp. 7D4C2 produces n-caproate at mildly acidic conditions from hexoses: genome and rBOX comparison with related strains and chain-elongating bacteria.</title>
        <authorList>
            <person name="Esquivel-Elizondo S."/>
            <person name="Bagci C."/>
            <person name="Temovska M."/>
            <person name="Jeon B.S."/>
            <person name="Bessarab I."/>
            <person name="Williams R.B.H."/>
            <person name="Huson D.H."/>
            <person name="Angenent L.T."/>
        </authorList>
    </citation>
    <scope>NUCLEOTIDE SEQUENCE [LARGE SCALE GENOMIC DNA]</scope>
    <source>
        <strain evidence="8 9">7D4C2</strain>
    </source>
</reference>
<feature type="transmembrane region" description="Helical" evidence="6">
    <location>
        <begin position="20"/>
        <end position="40"/>
    </location>
</feature>
<dbReference type="EMBL" id="CP060286">
    <property type="protein sequence ID" value="QNK39338.1"/>
    <property type="molecule type" value="Genomic_DNA"/>
</dbReference>
<sequence>MKTIYLVFSRIKQYFKSNKLIFCLFIIGGISCAITFIYFYGNMVTVKKNSGKNDEAYRTYTIDLSSPQHVKSDELKSYFRNYGVERMEASCVVPQKELACVNIGATFTKNTKNGFYVKTPLSGGDTMKSVKGRTQFTEQELKDGKRVVVIPMEFLRDNNMPESLKIQGIKYRIIGISIDTVAFYIPPSAFDRDGFAADRISVLLQQRLSEKNNQSFTEKLKRIFPQSEISGPDSAIQSEEKKAPKEILMISIVYLISLISFMFLMKFMVDVNSSENIIYSLVGAAKHTVMKIIALENFVLNLFIGLFSIAIHVLLRNAVFEKVNTTAGIQYETKDYMIILLVMLAVSVLVQLPFLWNYYRNTMITLKNKYVLED</sequence>
<keyword evidence="3 6" id="KW-0812">Transmembrane</keyword>
<evidence type="ECO:0000256" key="4">
    <source>
        <dbReference type="ARBA" id="ARBA00022989"/>
    </source>
</evidence>
<evidence type="ECO:0000256" key="3">
    <source>
        <dbReference type="ARBA" id="ARBA00022692"/>
    </source>
</evidence>